<keyword evidence="3" id="KW-1185">Reference proteome</keyword>
<dbReference type="Proteomes" id="UP000094444">
    <property type="component" value="Unassembled WGS sequence"/>
</dbReference>
<accession>A0A2P5IAQ5</accession>
<feature type="compositionally biased region" description="Polar residues" evidence="1">
    <location>
        <begin position="21"/>
        <end position="38"/>
    </location>
</feature>
<proteinExistence type="predicted"/>
<dbReference type="AlphaFoldDB" id="A0A2P5IAQ5"/>
<protein>
    <submittedName>
        <fullName evidence="2">Uncharacterized protein</fullName>
    </submittedName>
</protein>
<evidence type="ECO:0000256" key="1">
    <source>
        <dbReference type="SAM" id="MobiDB-lite"/>
    </source>
</evidence>
<dbReference type="InParanoid" id="A0A2P5IAQ5"/>
<feature type="region of interest" description="Disordered" evidence="1">
    <location>
        <begin position="126"/>
        <end position="149"/>
    </location>
</feature>
<name>A0A2P5IAQ5_DIAHE</name>
<reference evidence="2" key="1">
    <citation type="submission" date="2017-09" db="EMBL/GenBank/DDBJ databases">
        <title>Polyketide synthases of a Diaporthe helianthi virulent isolate.</title>
        <authorList>
            <person name="Baroncelli R."/>
        </authorList>
    </citation>
    <scope>NUCLEOTIDE SEQUENCE [LARGE SCALE GENOMIC DNA]</scope>
    <source>
        <strain evidence="2">7/96</strain>
    </source>
</reference>
<comment type="caution">
    <text evidence="2">The sequence shown here is derived from an EMBL/GenBank/DDBJ whole genome shotgun (WGS) entry which is preliminary data.</text>
</comment>
<feature type="region of interest" description="Disordered" evidence="1">
    <location>
        <begin position="1"/>
        <end position="56"/>
    </location>
</feature>
<evidence type="ECO:0000313" key="3">
    <source>
        <dbReference type="Proteomes" id="UP000094444"/>
    </source>
</evidence>
<organism evidence="2 3">
    <name type="scientific">Diaporthe helianthi</name>
    <dbReference type="NCBI Taxonomy" id="158607"/>
    <lineage>
        <taxon>Eukaryota</taxon>
        <taxon>Fungi</taxon>
        <taxon>Dikarya</taxon>
        <taxon>Ascomycota</taxon>
        <taxon>Pezizomycotina</taxon>
        <taxon>Sordariomycetes</taxon>
        <taxon>Sordariomycetidae</taxon>
        <taxon>Diaporthales</taxon>
        <taxon>Diaporthaceae</taxon>
        <taxon>Diaporthe</taxon>
    </lineage>
</organism>
<sequence length="149" mass="16351">MPSQEARRVSCPLPQGAQARSGLSDTIFGQSPDATTYLTGDGDRAQQRQDGYIDPEPIIWSGVNRCEEDDFDGRRIRKGAHALAHGLQDPNDANYLDGPLTTDLLFPEGRRLGQLSPRTQVLKVTTTDGQELYNPGLPAGSPKKKDFDR</sequence>
<dbReference type="EMBL" id="MAVT02000102">
    <property type="protein sequence ID" value="POS79592.1"/>
    <property type="molecule type" value="Genomic_DNA"/>
</dbReference>
<gene>
    <name evidence="2" type="ORF">DHEL01_v202015</name>
</gene>
<evidence type="ECO:0000313" key="2">
    <source>
        <dbReference type="EMBL" id="POS79592.1"/>
    </source>
</evidence>